<evidence type="ECO:0000313" key="7">
    <source>
        <dbReference type="EMBL" id="CAG8588104.1"/>
    </source>
</evidence>
<evidence type="ECO:0000259" key="6">
    <source>
        <dbReference type="Pfam" id="PF04082"/>
    </source>
</evidence>
<feature type="domain" description="Xylanolytic transcriptional activator regulatory" evidence="6">
    <location>
        <begin position="136"/>
        <end position="242"/>
    </location>
</feature>
<dbReference type="Pfam" id="PF04082">
    <property type="entry name" value="Fungal_trans"/>
    <property type="match status" value="1"/>
</dbReference>
<keyword evidence="8" id="KW-1185">Reference proteome</keyword>
<evidence type="ECO:0000256" key="5">
    <source>
        <dbReference type="ARBA" id="ARBA00023242"/>
    </source>
</evidence>
<dbReference type="Proteomes" id="UP000789901">
    <property type="component" value="Unassembled WGS sequence"/>
</dbReference>
<organism evidence="7 8">
    <name type="scientific">Gigaspora margarita</name>
    <dbReference type="NCBI Taxonomy" id="4874"/>
    <lineage>
        <taxon>Eukaryota</taxon>
        <taxon>Fungi</taxon>
        <taxon>Fungi incertae sedis</taxon>
        <taxon>Mucoromycota</taxon>
        <taxon>Glomeromycotina</taxon>
        <taxon>Glomeromycetes</taxon>
        <taxon>Diversisporales</taxon>
        <taxon>Gigasporaceae</taxon>
        <taxon>Gigaspora</taxon>
    </lineage>
</organism>
<dbReference type="EMBL" id="CAJVQB010002815">
    <property type="protein sequence ID" value="CAG8588104.1"/>
    <property type="molecule type" value="Genomic_DNA"/>
</dbReference>
<proteinExistence type="predicted"/>
<evidence type="ECO:0000313" key="8">
    <source>
        <dbReference type="Proteomes" id="UP000789901"/>
    </source>
</evidence>
<evidence type="ECO:0000256" key="1">
    <source>
        <dbReference type="ARBA" id="ARBA00004123"/>
    </source>
</evidence>
<accession>A0ABN7UHN3</accession>
<reference evidence="7 8" key="1">
    <citation type="submission" date="2021-06" db="EMBL/GenBank/DDBJ databases">
        <authorList>
            <person name="Kallberg Y."/>
            <person name="Tangrot J."/>
            <person name="Rosling A."/>
        </authorList>
    </citation>
    <scope>NUCLEOTIDE SEQUENCE [LARGE SCALE GENOMIC DNA]</scope>
    <source>
        <strain evidence="7 8">120-4 pot B 10/14</strain>
    </source>
</reference>
<evidence type="ECO:0000256" key="2">
    <source>
        <dbReference type="ARBA" id="ARBA00022723"/>
    </source>
</evidence>
<dbReference type="InterPro" id="IPR050815">
    <property type="entry name" value="TF_fung"/>
</dbReference>
<dbReference type="PANTHER" id="PTHR47338:SF5">
    <property type="entry name" value="ZN(II)2CYS6 TRANSCRIPTION FACTOR (EUROFUNG)"/>
    <property type="match status" value="1"/>
</dbReference>
<gene>
    <name evidence="7" type="ORF">GMARGA_LOCUS6273</name>
</gene>
<sequence>MVNVNTIYLLEPLTKHDLQQLQKIVDLIFLNKSTTSTTVTSKLSTNISEDDILSSIVLYLSLLVNKPLEINQFTFPINITLYHTYPNVLGELIDNNNLNHNTINHPSINENISFNFNNNIITPLCTPSKELCKQLINEYFNKFNVILPIINRKKFNDQLNKKNSEMIMSAILAVAAARYSDDPSIQKTPDKPGGIFFDFAKNLLDTKYNIPSLETIQTLLLLGHAQYSMTRIHSVSMFFGMAAWIKLSRILGQIWNFGYSSQSLASHTSWYFHATDQKNMLKQIRSELTKWLRELPDELRCQYLSNADSSRAQPSNFSVFAGYINILFHTCILLLYQPYLTRTSGPTIEVQKQGPDGPVEMCLNAANTITEIVRKTLNYDHKSFCSFRIPFFGLLQSVALELVIMNGDVINECERVIMMTNGKLKLFEKIFGNFNNQSMYMINNKGSANPRNNSIVAISGGFPDLRSTESE</sequence>
<protein>
    <submittedName>
        <fullName evidence="7">36530_t:CDS:1</fullName>
    </submittedName>
</protein>
<dbReference type="PANTHER" id="PTHR47338">
    <property type="entry name" value="ZN(II)2CYS6 TRANSCRIPTION FACTOR (EUROFUNG)-RELATED"/>
    <property type="match status" value="1"/>
</dbReference>
<keyword evidence="2" id="KW-0479">Metal-binding</keyword>
<evidence type="ECO:0000256" key="3">
    <source>
        <dbReference type="ARBA" id="ARBA00023015"/>
    </source>
</evidence>
<name>A0ABN7UHN3_GIGMA</name>
<evidence type="ECO:0000256" key="4">
    <source>
        <dbReference type="ARBA" id="ARBA00023163"/>
    </source>
</evidence>
<comment type="caution">
    <text evidence="7">The sequence shown here is derived from an EMBL/GenBank/DDBJ whole genome shotgun (WGS) entry which is preliminary data.</text>
</comment>
<feature type="non-terminal residue" evidence="7">
    <location>
        <position position="471"/>
    </location>
</feature>
<keyword evidence="5" id="KW-0539">Nucleus</keyword>
<keyword evidence="3" id="KW-0805">Transcription regulation</keyword>
<dbReference type="InterPro" id="IPR007219">
    <property type="entry name" value="XnlR_reg_dom"/>
</dbReference>
<dbReference type="CDD" id="cd12148">
    <property type="entry name" value="fungal_TF_MHR"/>
    <property type="match status" value="1"/>
</dbReference>
<comment type="subcellular location">
    <subcellularLocation>
        <location evidence="1">Nucleus</location>
    </subcellularLocation>
</comment>
<keyword evidence="4" id="KW-0804">Transcription</keyword>